<reference evidence="2" key="1">
    <citation type="submission" date="2012-12" db="EMBL/GenBank/DDBJ databases">
        <title>Identification and characterization of a phenylalanine ammonia-lyase gene family in Isatis indigotica Fort.</title>
        <authorList>
            <person name="Liu Q."/>
            <person name="Chen J."/>
            <person name="Zhou X."/>
            <person name="Di P."/>
            <person name="Xiao Y."/>
            <person name="Xuan H."/>
            <person name="Zhang L."/>
            <person name="Chen W."/>
        </authorList>
    </citation>
    <scope>NUCLEOTIDE SEQUENCE</scope>
    <source>
        <tissue evidence="2">Salivary gland</tissue>
    </source>
</reference>
<feature type="signal peptide" evidence="1">
    <location>
        <begin position="1"/>
        <end position="18"/>
    </location>
</feature>
<protein>
    <submittedName>
        <fullName evidence="2">Putative ixodes 10 kDa peptide protein</fullName>
    </submittedName>
</protein>
<accession>A0A0K8RB69</accession>
<proteinExistence type="evidence at transcript level"/>
<keyword evidence="1" id="KW-0732">Signal</keyword>
<evidence type="ECO:0000256" key="1">
    <source>
        <dbReference type="SAM" id="SignalP"/>
    </source>
</evidence>
<evidence type="ECO:0000313" key="2">
    <source>
        <dbReference type="EMBL" id="JAA68412.1"/>
    </source>
</evidence>
<dbReference type="EMBL" id="GADI01005396">
    <property type="protein sequence ID" value="JAA68412.1"/>
    <property type="molecule type" value="mRNA"/>
</dbReference>
<sequence>MRLVLLTVVVILPTTVQGMLLEEIEERRCFNLVREGGRIVCILRGHEDYGSFNGGNCSLVCKDKSFSAKLPEGVCNNVGMRCTRTVIGKLERWKSKLDKWLNDVRNMVCTASGTNPIRPRLTEVL</sequence>
<dbReference type="AlphaFoldDB" id="A0A0K8RB69"/>
<organism evidence="2">
    <name type="scientific">Ixodes ricinus</name>
    <name type="common">Common tick</name>
    <name type="synonym">Acarus ricinus</name>
    <dbReference type="NCBI Taxonomy" id="34613"/>
    <lineage>
        <taxon>Eukaryota</taxon>
        <taxon>Metazoa</taxon>
        <taxon>Ecdysozoa</taxon>
        <taxon>Arthropoda</taxon>
        <taxon>Chelicerata</taxon>
        <taxon>Arachnida</taxon>
        <taxon>Acari</taxon>
        <taxon>Parasitiformes</taxon>
        <taxon>Ixodida</taxon>
        <taxon>Ixodoidea</taxon>
        <taxon>Ixodidae</taxon>
        <taxon>Ixodinae</taxon>
        <taxon>Ixodes</taxon>
    </lineage>
</organism>
<feature type="chain" id="PRO_5005517232" evidence="1">
    <location>
        <begin position="19"/>
        <end position="125"/>
    </location>
</feature>
<name>A0A0K8RB69_IXORI</name>